<dbReference type="SUPFAM" id="SSF48452">
    <property type="entry name" value="TPR-like"/>
    <property type="match status" value="1"/>
</dbReference>
<evidence type="ECO:0000256" key="1">
    <source>
        <dbReference type="ARBA" id="ARBA00022737"/>
    </source>
</evidence>
<dbReference type="Gene3D" id="1.25.40.10">
    <property type="entry name" value="Tetratricopeptide repeat domain"/>
    <property type="match status" value="1"/>
</dbReference>
<sequence>MSLLQDGGVLKAYTDIINNPVYTSWLDYDEPPQNCQSAFNEIALSQSRIAPFGLFNFRSAFAELDMSGVIKGEEDKLFPMGDDNKEITEDDMEKEAVLHFTSAIELNSRLAVLHAKRANALLKLNKPNGAIPDCDKAVSLNANSAQGHKFRGRAHRLLGNFVEVHRDLAMACKLDV</sequence>
<feature type="non-terminal residue" evidence="3">
    <location>
        <position position="176"/>
    </location>
</feature>
<keyword evidence="2" id="KW-0802">TPR repeat</keyword>
<evidence type="ECO:0000313" key="3">
    <source>
        <dbReference type="EMBL" id="EJW77024.1"/>
    </source>
</evidence>
<accession>J9EP27</accession>
<dbReference type="InterPro" id="IPR019734">
    <property type="entry name" value="TPR_rpt"/>
</dbReference>
<name>J9EP27_WUCBA</name>
<dbReference type="AlphaFoldDB" id="J9EP27"/>
<dbReference type="EMBL" id="ADBV01008296">
    <property type="protein sequence ID" value="EJW77024.1"/>
    <property type="molecule type" value="Genomic_DNA"/>
</dbReference>
<evidence type="ECO:0000313" key="4">
    <source>
        <dbReference type="Proteomes" id="UP000004810"/>
    </source>
</evidence>
<comment type="caution">
    <text evidence="3">The sequence shown here is derived from an EMBL/GenBank/DDBJ whole genome shotgun (WGS) entry which is preliminary data.</text>
</comment>
<proteinExistence type="predicted"/>
<organism evidence="3 4">
    <name type="scientific">Wuchereria bancrofti</name>
    <dbReference type="NCBI Taxonomy" id="6293"/>
    <lineage>
        <taxon>Eukaryota</taxon>
        <taxon>Metazoa</taxon>
        <taxon>Ecdysozoa</taxon>
        <taxon>Nematoda</taxon>
        <taxon>Chromadorea</taxon>
        <taxon>Rhabditida</taxon>
        <taxon>Spirurina</taxon>
        <taxon>Spiruromorpha</taxon>
        <taxon>Filarioidea</taxon>
        <taxon>Onchocercidae</taxon>
        <taxon>Wuchereria</taxon>
    </lineage>
</organism>
<dbReference type="Proteomes" id="UP000004810">
    <property type="component" value="Unassembled WGS sequence"/>
</dbReference>
<dbReference type="SMART" id="SM00028">
    <property type="entry name" value="TPR"/>
    <property type="match status" value="1"/>
</dbReference>
<reference evidence="4" key="1">
    <citation type="submission" date="2012-08" db="EMBL/GenBank/DDBJ databases">
        <title>The Genome Sequence of Wuchereria bancrofti.</title>
        <authorList>
            <person name="Nutman T.B."/>
            <person name="Fink D.L."/>
            <person name="Russ C."/>
            <person name="Young S."/>
            <person name="Zeng Q."/>
            <person name="Koehrsen M."/>
            <person name="Alvarado L."/>
            <person name="Berlin A."/>
            <person name="Chapman S.B."/>
            <person name="Chen Z."/>
            <person name="Freedman E."/>
            <person name="Gellesch M."/>
            <person name="Goldberg J."/>
            <person name="Griggs A."/>
            <person name="Gujja S."/>
            <person name="Heilman E.R."/>
            <person name="Heiman D."/>
            <person name="Hepburn T."/>
            <person name="Howarth C."/>
            <person name="Jen D."/>
            <person name="Larson L."/>
            <person name="Lewis B."/>
            <person name="Mehta T."/>
            <person name="Park D."/>
            <person name="Pearson M."/>
            <person name="Roberts A."/>
            <person name="Saif S."/>
            <person name="Shea T."/>
            <person name="Shenoy N."/>
            <person name="Sisk P."/>
            <person name="Stolte C."/>
            <person name="Sykes S."/>
            <person name="Walk T."/>
            <person name="White J."/>
            <person name="Yandava C."/>
            <person name="Haas B."/>
            <person name="Henn M.R."/>
            <person name="Nusbaum C."/>
            <person name="Birren B."/>
        </authorList>
    </citation>
    <scope>NUCLEOTIDE SEQUENCE [LARGE SCALE GENOMIC DNA]</scope>
    <source>
        <strain evidence="4">NA</strain>
    </source>
</reference>
<keyword evidence="1" id="KW-0677">Repeat</keyword>
<dbReference type="PANTHER" id="PTHR45883:SF2">
    <property type="entry name" value="HSC70-INTERACTING PROTEIN"/>
    <property type="match status" value="1"/>
</dbReference>
<gene>
    <name evidence="3" type="ORF">WUBG_12068</name>
</gene>
<dbReference type="GO" id="GO:0030544">
    <property type="term" value="F:Hsp70 protein binding"/>
    <property type="evidence" value="ECO:0007669"/>
    <property type="project" value="TreeGrafter"/>
</dbReference>
<dbReference type="InterPro" id="IPR011990">
    <property type="entry name" value="TPR-like_helical_dom_sf"/>
</dbReference>
<protein>
    <submittedName>
        <fullName evidence="3">TPR Domain containing protein</fullName>
    </submittedName>
</protein>
<dbReference type="PANTHER" id="PTHR45883">
    <property type="entry name" value="HSC70-INTERACTING PROTEIN"/>
    <property type="match status" value="1"/>
</dbReference>
<evidence type="ECO:0000256" key="2">
    <source>
        <dbReference type="ARBA" id="ARBA00022803"/>
    </source>
</evidence>